<dbReference type="EMBL" id="LT670818">
    <property type="protein sequence ID" value="SHH03087.1"/>
    <property type="molecule type" value="Genomic_DNA"/>
</dbReference>
<reference evidence="1 2" key="1">
    <citation type="submission" date="2016-11" db="EMBL/GenBank/DDBJ databases">
        <authorList>
            <person name="Jaros S."/>
            <person name="Januszkiewicz K."/>
            <person name="Wedrychowicz H."/>
        </authorList>
    </citation>
    <scope>NUCLEOTIDE SEQUENCE [LARGE SCALE GENOMIC DNA]</scope>
    <source>
        <strain evidence="1 2">GAS242</strain>
    </source>
</reference>
<name>A0A1M5PMV9_9BRAD</name>
<protein>
    <submittedName>
        <fullName evidence="1">Uncharacterized protein</fullName>
    </submittedName>
</protein>
<accession>A0A1M5PMV9</accession>
<evidence type="ECO:0000313" key="1">
    <source>
        <dbReference type="EMBL" id="SHH03087.1"/>
    </source>
</evidence>
<proteinExistence type="predicted"/>
<dbReference type="Proteomes" id="UP000190675">
    <property type="component" value="Chromosome I"/>
</dbReference>
<sequence length="56" mass="6206">MPSLLRCMSLLLALFGHATISELSLLSGVKRKLDFEPAKGSFWRKAAVRTQTASRD</sequence>
<dbReference type="AlphaFoldDB" id="A0A1M5PMV9"/>
<evidence type="ECO:0000313" key="2">
    <source>
        <dbReference type="Proteomes" id="UP000190675"/>
    </source>
</evidence>
<organism evidence="1 2">
    <name type="scientific">Bradyrhizobium erythrophlei</name>
    <dbReference type="NCBI Taxonomy" id="1437360"/>
    <lineage>
        <taxon>Bacteria</taxon>
        <taxon>Pseudomonadati</taxon>
        <taxon>Pseudomonadota</taxon>
        <taxon>Alphaproteobacteria</taxon>
        <taxon>Hyphomicrobiales</taxon>
        <taxon>Nitrobacteraceae</taxon>
        <taxon>Bradyrhizobium</taxon>
    </lineage>
</organism>
<gene>
    <name evidence="1" type="ORF">SAMN05444169_5355</name>
</gene>